<dbReference type="RefSeq" id="WP_176027384.1">
    <property type="nucleotide sequence ID" value="NZ_JBHSJV010000001.1"/>
</dbReference>
<evidence type="ECO:0000313" key="2">
    <source>
        <dbReference type="Proteomes" id="UP001597459"/>
    </source>
</evidence>
<dbReference type="Proteomes" id="UP001597459">
    <property type="component" value="Unassembled WGS sequence"/>
</dbReference>
<keyword evidence="2" id="KW-1185">Reference proteome</keyword>
<organism evidence="1 2">
    <name type="scientific">Aquimarina hainanensis</name>
    <dbReference type="NCBI Taxonomy" id="1578017"/>
    <lineage>
        <taxon>Bacteria</taxon>
        <taxon>Pseudomonadati</taxon>
        <taxon>Bacteroidota</taxon>
        <taxon>Flavobacteriia</taxon>
        <taxon>Flavobacteriales</taxon>
        <taxon>Flavobacteriaceae</taxon>
        <taxon>Aquimarina</taxon>
    </lineage>
</organism>
<accession>A0ABW5N7D8</accession>
<protein>
    <submittedName>
        <fullName evidence="1">Uncharacterized protein</fullName>
    </submittedName>
</protein>
<gene>
    <name evidence="1" type="ORF">ACFSTE_08930</name>
</gene>
<name>A0ABW5N7D8_9FLAO</name>
<evidence type="ECO:0000313" key="1">
    <source>
        <dbReference type="EMBL" id="MFD2590952.1"/>
    </source>
</evidence>
<dbReference type="EMBL" id="JBHULX010000013">
    <property type="protein sequence ID" value="MFD2590952.1"/>
    <property type="molecule type" value="Genomic_DNA"/>
</dbReference>
<comment type="caution">
    <text evidence="1">The sequence shown here is derived from an EMBL/GenBank/DDBJ whole genome shotgun (WGS) entry which is preliminary data.</text>
</comment>
<sequence>MMKEKPTPELKKILSKRKERFRHCRIGNGIVTRVDLEFLSETIDTKSEAQIQDSTTEEIAQEKHKRTSNNVEAVKTYIDKMKGGYFGRRKSRF</sequence>
<proteinExistence type="predicted"/>
<reference evidence="2" key="1">
    <citation type="journal article" date="2019" name="Int. J. Syst. Evol. Microbiol.">
        <title>The Global Catalogue of Microorganisms (GCM) 10K type strain sequencing project: providing services to taxonomists for standard genome sequencing and annotation.</title>
        <authorList>
            <consortium name="The Broad Institute Genomics Platform"/>
            <consortium name="The Broad Institute Genome Sequencing Center for Infectious Disease"/>
            <person name="Wu L."/>
            <person name="Ma J."/>
        </authorList>
    </citation>
    <scope>NUCLEOTIDE SEQUENCE [LARGE SCALE GENOMIC DNA]</scope>
    <source>
        <strain evidence="2">KCTC 42423</strain>
    </source>
</reference>